<protein>
    <submittedName>
        <fullName evidence="2">Uncharacterized protein</fullName>
    </submittedName>
</protein>
<evidence type="ECO:0000313" key="2">
    <source>
        <dbReference type="EMBL" id="EWG36131.1"/>
    </source>
</evidence>
<dbReference type="EMBL" id="CM000578">
    <property type="protein sequence ID" value="EWG36131.1"/>
    <property type="molecule type" value="Genomic_DNA"/>
</dbReference>
<feature type="compositionally biased region" description="Polar residues" evidence="1">
    <location>
        <begin position="33"/>
        <end position="50"/>
    </location>
</feature>
<proteinExistence type="predicted"/>
<dbReference type="AlphaFoldDB" id="W7LBZ4"/>
<accession>W7LBZ4</accession>
<dbReference type="Proteomes" id="UP000009096">
    <property type="component" value="Chromosome 1"/>
</dbReference>
<dbReference type="VEuPathDB" id="FungiDB:FVEG_14625"/>
<dbReference type="GeneID" id="30071501"/>
<keyword evidence="3" id="KW-1185">Reference proteome</keyword>
<dbReference type="RefSeq" id="XP_018742322.1">
    <property type="nucleotide sequence ID" value="XM_018903557.1"/>
</dbReference>
<dbReference type="KEGG" id="fvr:FVEG_14625"/>
<sequence>MFRQACHLCDTSVLRSAADDIPVSTLGDRDLNGQPQMGGQTWPKGSTTKGSPPVIAGRSSQSSRTCFRLTGLSLDKPSGYAAAANGCYMVTHKACKVGLTRESAL</sequence>
<gene>
    <name evidence="2" type="ORF">FVEG_14625</name>
</gene>
<reference evidence="2 3" key="1">
    <citation type="journal article" date="2010" name="Nature">
        <title>Comparative genomics reveals mobile pathogenicity chromosomes in Fusarium.</title>
        <authorList>
            <person name="Ma L.J."/>
            <person name="van der Does H.C."/>
            <person name="Borkovich K.A."/>
            <person name="Coleman J.J."/>
            <person name="Daboussi M.J."/>
            <person name="Di Pietro A."/>
            <person name="Dufresne M."/>
            <person name="Freitag M."/>
            <person name="Grabherr M."/>
            <person name="Henrissat B."/>
            <person name="Houterman P.M."/>
            <person name="Kang S."/>
            <person name="Shim W.B."/>
            <person name="Woloshuk C."/>
            <person name="Xie X."/>
            <person name="Xu J.R."/>
            <person name="Antoniw J."/>
            <person name="Baker S.E."/>
            <person name="Bluhm B.H."/>
            <person name="Breakspear A."/>
            <person name="Brown D.W."/>
            <person name="Butchko R.A."/>
            <person name="Chapman S."/>
            <person name="Coulson R."/>
            <person name="Coutinho P.M."/>
            <person name="Danchin E.G."/>
            <person name="Diener A."/>
            <person name="Gale L.R."/>
            <person name="Gardiner D.M."/>
            <person name="Goff S."/>
            <person name="Hammond-Kosack K.E."/>
            <person name="Hilburn K."/>
            <person name="Hua-Van A."/>
            <person name="Jonkers W."/>
            <person name="Kazan K."/>
            <person name="Kodira C.D."/>
            <person name="Koehrsen M."/>
            <person name="Kumar L."/>
            <person name="Lee Y.H."/>
            <person name="Li L."/>
            <person name="Manners J.M."/>
            <person name="Miranda-Saavedra D."/>
            <person name="Mukherjee M."/>
            <person name="Park G."/>
            <person name="Park J."/>
            <person name="Park S.Y."/>
            <person name="Proctor R.H."/>
            <person name="Regev A."/>
            <person name="Ruiz-Roldan M.C."/>
            <person name="Sain D."/>
            <person name="Sakthikumar S."/>
            <person name="Sykes S."/>
            <person name="Schwartz D.C."/>
            <person name="Turgeon B.G."/>
            <person name="Wapinski I."/>
            <person name="Yoder O."/>
            <person name="Young S."/>
            <person name="Zeng Q."/>
            <person name="Zhou S."/>
            <person name="Galagan J."/>
            <person name="Cuomo C.A."/>
            <person name="Kistler H.C."/>
            <person name="Rep M."/>
        </authorList>
    </citation>
    <scope>NUCLEOTIDE SEQUENCE [LARGE SCALE GENOMIC DNA]</scope>
    <source>
        <strain evidence="3">M3125 / FGSC 7600</strain>
    </source>
</reference>
<evidence type="ECO:0000256" key="1">
    <source>
        <dbReference type="SAM" id="MobiDB-lite"/>
    </source>
</evidence>
<dbReference type="EMBL" id="DS022242">
    <property type="protein sequence ID" value="EWG36131.1"/>
    <property type="molecule type" value="Genomic_DNA"/>
</dbReference>
<name>W7LBZ4_GIBM7</name>
<organism evidence="2 3">
    <name type="scientific">Gibberella moniliformis (strain M3125 / FGSC 7600)</name>
    <name type="common">Maize ear and stalk rot fungus</name>
    <name type="synonym">Fusarium verticillioides</name>
    <dbReference type="NCBI Taxonomy" id="334819"/>
    <lineage>
        <taxon>Eukaryota</taxon>
        <taxon>Fungi</taxon>
        <taxon>Dikarya</taxon>
        <taxon>Ascomycota</taxon>
        <taxon>Pezizomycotina</taxon>
        <taxon>Sordariomycetes</taxon>
        <taxon>Hypocreomycetidae</taxon>
        <taxon>Hypocreales</taxon>
        <taxon>Nectriaceae</taxon>
        <taxon>Fusarium</taxon>
        <taxon>Fusarium fujikuroi species complex</taxon>
    </lineage>
</organism>
<evidence type="ECO:0000313" key="3">
    <source>
        <dbReference type="Proteomes" id="UP000009096"/>
    </source>
</evidence>
<feature type="region of interest" description="Disordered" evidence="1">
    <location>
        <begin position="25"/>
        <end position="62"/>
    </location>
</feature>